<sequence length="352" mass="38616">MAATSVAKLYRSVIDDVINSVRDVFLDEGVDEQVLTEIKQTWERKLLETKAIDHGSKEDQNASNQLNSNGQSVIQSSNTTQRGNQNSGNSNRNSQVPRENQVANHNQQQAQFHVQQSQPQQNRQVQQGPQQMHSVVVSQPSTVPGARPVATTSSPLTQQLTLAPGPLVQPTLFQYTTGEGVDGQKTVTLLPQKVTFAFNPQTQGIQTVMSSPAAAATLALPPELTASLLQQFTPGNVINVTQAQTSVVQHTNTVNSGNSVQYQPSNTTTVINQQGTSANNRPQQPTRIEPLNSEDDVSDEDPIELFDTDNVVVCQYDKITRSRNKWKFHLKDGIMNLQSKDYVFQKASGDAE</sequence>
<feature type="region of interest" description="Disordered" evidence="6">
    <location>
        <begin position="273"/>
        <end position="301"/>
    </location>
</feature>
<evidence type="ECO:0000256" key="2">
    <source>
        <dbReference type="ARBA" id="ARBA00010059"/>
    </source>
</evidence>
<keyword evidence="7" id="KW-0648">Protein biosynthesis</keyword>
<evidence type="ECO:0000256" key="1">
    <source>
        <dbReference type="ARBA" id="ARBA00004123"/>
    </source>
</evidence>
<reference evidence="7 8" key="1">
    <citation type="journal article" date="2018" name="Gigascience">
        <title>Genomes of trombidid mites reveal novel predicted allergens and laterally-transferred genes associated with secondary metabolism.</title>
        <authorList>
            <person name="Dong X."/>
            <person name="Chaisiri K."/>
            <person name="Xia D."/>
            <person name="Armstrong S.D."/>
            <person name="Fang Y."/>
            <person name="Donnelly M.J."/>
            <person name="Kadowaki T."/>
            <person name="McGarry J.W."/>
            <person name="Darby A.C."/>
            <person name="Makepeace B.L."/>
        </authorList>
    </citation>
    <scope>NUCLEOTIDE SEQUENCE [LARGE SCALE GENOMIC DNA]</scope>
    <source>
        <strain evidence="7">UoL-WK</strain>
    </source>
</reference>
<feature type="compositionally biased region" description="Polar residues" evidence="6">
    <location>
        <begin position="61"/>
        <end position="80"/>
    </location>
</feature>
<keyword evidence="4" id="KW-0804">Transcription</keyword>
<dbReference type="OrthoDB" id="6275927at2759"/>
<comment type="caution">
    <text evidence="7">The sequence shown here is derived from an EMBL/GenBank/DDBJ whole genome shotgun (WGS) entry which is preliminary data.</text>
</comment>
<keyword evidence="5" id="KW-0539">Nucleus</keyword>
<dbReference type="InterPro" id="IPR009088">
    <property type="entry name" value="TFIIA_b-brl"/>
</dbReference>
<dbReference type="CDD" id="cd07976">
    <property type="entry name" value="TFIIA_alpha_beta_like"/>
    <property type="match status" value="2"/>
</dbReference>
<feature type="compositionally biased region" description="Low complexity" evidence="6">
    <location>
        <begin position="81"/>
        <end position="131"/>
    </location>
</feature>
<evidence type="ECO:0000256" key="5">
    <source>
        <dbReference type="ARBA" id="ARBA00023242"/>
    </source>
</evidence>
<proteinExistence type="inferred from homology"/>
<accession>A0A3S4R4D2</accession>
<dbReference type="GO" id="GO:0005672">
    <property type="term" value="C:transcription factor TFIIA complex"/>
    <property type="evidence" value="ECO:0007669"/>
    <property type="project" value="InterPro"/>
</dbReference>
<dbReference type="EMBL" id="NCKU01001705">
    <property type="protein sequence ID" value="RWS11433.1"/>
    <property type="molecule type" value="Genomic_DNA"/>
</dbReference>
<dbReference type="GO" id="GO:0006367">
    <property type="term" value="P:transcription initiation at RNA polymerase II promoter"/>
    <property type="evidence" value="ECO:0007669"/>
    <property type="project" value="InterPro"/>
</dbReference>
<comment type="subcellular location">
    <subcellularLocation>
        <location evidence="1">Nucleus</location>
    </subcellularLocation>
</comment>
<name>A0A3S4R4D2_9ACAR</name>
<feature type="non-terminal residue" evidence="7">
    <location>
        <position position="352"/>
    </location>
</feature>
<dbReference type="STRING" id="1965070.A0A3S4R4D2"/>
<protein>
    <submittedName>
        <fullName evidence="7">Transcription initiation factor IIA subunit 1-like isoform X2</fullName>
    </submittedName>
</protein>
<evidence type="ECO:0000256" key="3">
    <source>
        <dbReference type="ARBA" id="ARBA00023015"/>
    </source>
</evidence>
<dbReference type="FunFam" id="2.30.18.10:FF:000002">
    <property type="entry name" value="Transcription initiation factor IIA subunit 1"/>
    <property type="match status" value="1"/>
</dbReference>
<dbReference type="FunFam" id="1.10.287.100:FF:000001">
    <property type="entry name" value="Transcription initiation factor IIA subunit"/>
    <property type="match status" value="1"/>
</dbReference>
<evidence type="ECO:0000313" key="7">
    <source>
        <dbReference type="EMBL" id="RWS11433.1"/>
    </source>
</evidence>
<keyword evidence="3" id="KW-0805">Transcription regulation</keyword>
<dbReference type="InterPro" id="IPR004855">
    <property type="entry name" value="TFIIA_asu/bsu"/>
</dbReference>
<feature type="compositionally biased region" description="Polar residues" evidence="6">
    <location>
        <begin position="132"/>
        <end position="142"/>
    </location>
</feature>
<feature type="compositionally biased region" description="Polar residues" evidence="6">
    <location>
        <begin position="273"/>
        <end position="286"/>
    </location>
</feature>
<feature type="compositionally biased region" description="Acidic residues" evidence="6">
    <location>
        <begin position="292"/>
        <end position="301"/>
    </location>
</feature>
<dbReference type="Gene3D" id="1.10.287.100">
    <property type="match status" value="1"/>
</dbReference>
<feature type="compositionally biased region" description="Low complexity" evidence="6">
    <location>
        <begin position="151"/>
        <end position="162"/>
    </location>
</feature>
<organism evidence="7 8">
    <name type="scientific">Dinothrombium tinctorium</name>
    <dbReference type="NCBI Taxonomy" id="1965070"/>
    <lineage>
        <taxon>Eukaryota</taxon>
        <taxon>Metazoa</taxon>
        <taxon>Ecdysozoa</taxon>
        <taxon>Arthropoda</taxon>
        <taxon>Chelicerata</taxon>
        <taxon>Arachnida</taxon>
        <taxon>Acari</taxon>
        <taxon>Acariformes</taxon>
        <taxon>Trombidiformes</taxon>
        <taxon>Prostigmata</taxon>
        <taxon>Anystina</taxon>
        <taxon>Parasitengona</taxon>
        <taxon>Trombidioidea</taxon>
        <taxon>Trombidiidae</taxon>
        <taxon>Dinothrombium</taxon>
    </lineage>
</organism>
<dbReference type="SUPFAM" id="SSF47396">
    <property type="entry name" value="Transcription factor IIA (TFIIA), alpha-helical domain"/>
    <property type="match status" value="1"/>
</dbReference>
<evidence type="ECO:0000256" key="4">
    <source>
        <dbReference type="ARBA" id="ARBA00023163"/>
    </source>
</evidence>
<dbReference type="AlphaFoldDB" id="A0A3S4R4D2"/>
<keyword evidence="8" id="KW-1185">Reference proteome</keyword>
<dbReference type="Proteomes" id="UP000285301">
    <property type="component" value="Unassembled WGS sequence"/>
</dbReference>
<dbReference type="SUPFAM" id="SSF50784">
    <property type="entry name" value="Transcription factor IIA (TFIIA), beta-barrel domain"/>
    <property type="match status" value="1"/>
</dbReference>
<evidence type="ECO:0000313" key="8">
    <source>
        <dbReference type="Proteomes" id="UP000285301"/>
    </source>
</evidence>
<dbReference type="Gene3D" id="2.30.18.10">
    <property type="entry name" value="Transcription factor IIA (TFIIA), beta-barrel domain"/>
    <property type="match status" value="1"/>
</dbReference>
<dbReference type="PANTHER" id="PTHR12694">
    <property type="entry name" value="TRANSCRIPTION INITIATION FACTOR IIA SUBUNIT 1"/>
    <property type="match status" value="1"/>
</dbReference>
<feature type="region of interest" description="Disordered" evidence="6">
    <location>
        <begin position="53"/>
        <end position="162"/>
    </location>
</feature>
<comment type="similarity">
    <text evidence="2">Belongs to the TFIIA subunit 1 family.</text>
</comment>
<evidence type="ECO:0000256" key="6">
    <source>
        <dbReference type="SAM" id="MobiDB-lite"/>
    </source>
</evidence>
<keyword evidence="7" id="KW-0396">Initiation factor</keyword>
<dbReference type="PANTHER" id="PTHR12694:SF8">
    <property type="entry name" value="TRANSCRIPTION INITIATION FACTOR IIA SUBUNIT 1"/>
    <property type="match status" value="1"/>
</dbReference>
<dbReference type="GO" id="GO:0003743">
    <property type="term" value="F:translation initiation factor activity"/>
    <property type="evidence" value="ECO:0007669"/>
    <property type="project" value="UniProtKB-KW"/>
</dbReference>
<dbReference type="SMART" id="SM01371">
    <property type="entry name" value="TFIIA"/>
    <property type="match status" value="1"/>
</dbReference>
<dbReference type="Pfam" id="PF03153">
    <property type="entry name" value="TFIIA"/>
    <property type="match status" value="1"/>
</dbReference>
<gene>
    <name evidence="7" type="ORF">B4U79_07370</name>
</gene>